<accession>A0A8X6P4X2</accession>
<keyword evidence="3" id="KW-1185">Reference proteome</keyword>
<feature type="region of interest" description="Disordered" evidence="1">
    <location>
        <begin position="1"/>
        <end position="34"/>
    </location>
</feature>
<dbReference type="OrthoDB" id="6364308at2759"/>
<evidence type="ECO:0000313" key="3">
    <source>
        <dbReference type="Proteomes" id="UP000887013"/>
    </source>
</evidence>
<proteinExistence type="predicted"/>
<sequence length="151" mass="16925">MRYRAPSSSSSAKSKERRTAAFANRNNQFRDEREPYSATSDAVYYQKGLEMTFSSGKAILFSQMGCISVGNGVLQQTYYDVHPYSGSVFFPDLRDLYELLIRNEAAAAAPASAYNHQMERKGGRSPSLRLRFGRRADPLWHADNPSDAPSN</sequence>
<dbReference type="EMBL" id="BMAW01016955">
    <property type="protein sequence ID" value="GFT51553.1"/>
    <property type="molecule type" value="Genomic_DNA"/>
</dbReference>
<evidence type="ECO:0000313" key="2">
    <source>
        <dbReference type="EMBL" id="GFT51553.1"/>
    </source>
</evidence>
<evidence type="ECO:0000256" key="1">
    <source>
        <dbReference type="SAM" id="MobiDB-lite"/>
    </source>
</evidence>
<reference evidence="2" key="1">
    <citation type="submission" date="2020-08" db="EMBL/GenBank/DDBJ databases">
        <title>Multicomponent nature underlies the extraordinary mechanical properties of spider dragline silk.</title>
        <authorList>
            <person name="Kono N."/>
            <person name="Nakamura H."/>
            <person name="Mori M."/>
            <person name="Yoshida Y."/>
            <person name="Ohtoshi R."/>
            <person name="Malay A.D."/>
            <person name="Moran D.A.P."/>
            <person name="Tomita M."/>
            <person name="Numata K."/>
            <person name="Arakawa K."/>
        </authorList>
    </citation>
    <scope>NUCLEOTIDE SEQUENCE</scope>
</reference>
<dbReference type="Proteomes" id="UP000887013">
    <property type="component" value="Unassembled WGS sequence"/>
</dbReference>
<gene>
    <name evidence="2" type="ORF">NPIL_658661</name>
</gene>
<protein>
    <submittedName>
        <fullName evidence="2">Uncharacterized protein</fullName>
    </submittedName>
</protein>
<comment type="caution">
    <text evidence="2">The sequence shown here is derived from an EMBL/GenBank/DDBJ whole genome shotgun (WGS) entry which is preliminary data.</text>
</comment>
<dbReference type="AlphaFoldDB" id="A0A8X6P4X2"/>
<organism evidence="2 3">
    <name type="scientific">Nephila pilipes</name>
    <name type="common">Giant wood spider</name>
    <name type="synonym">Nephila maculata</name>
    <dbReference type="NCBI Taxonomy" id="299642"/>
    <lineage>
        <taxon>Eukaryota</taxon>
        <taxon>Metazoa</taxon>
        <taxon>Ecdysozoa</taxon>
        <taxon>Arthropoda</taxon>
        <taxon>Chelicerata</taxon>
        <taxon>Arachnida</taxon>
        <taxon>Araneae</taxon>
        <taxon>Araneomorphae</taxon>
        <taxon>Entelegynae</taxon>
        <taxon>Araneoidea</taxon>
        <taxon>Nephilidae</taxon>
        <taxon>Nephila</taxon>
    </lineage>
</organism>
<feature type="compositionally biased region" description="Low complexity" evidence="1">
    <location>
        <begin position="1"/>
        <end position="12"/>
    </location>
</feature>
<name>A0A8X6P4X2_NEPPI</name>